<dbReference type="Proteomes" id="UP000242146">
    <property type="component" value="Unassembled WGS sequence"/>
</dbReference>
<name>A0A1X2GSC0_9FUNG</name>
<evidence type="ECO:0000313" key="3">
    <source>
        <dbReference type="Proteomes" id="UP000242146"/>
    </source>
</evidence>
<organism evidence="2 3">
    <name type="scientific">Hesseltinella vesiculosa</name>
    <dbReference type="NCBI Taxonomy" id="101127"/>
    <lineage>
        <taxon>Eukaryota</taxon>
        <taxon>Fungi</taxon>
        <taxon>Fungi incertae sedis</taxon>
        <taxon>Mucoromycota</taxon>
        <taxon>Mucoromycotina</taxon>
        <taxon>Mucoromycetes</taxon>
        <taxon>Mucorales</taxon>
        <taxon>Cunninghamellaceae</taxon>
        <taxon>Hesseltinella</taxon>
    </lineage>
</organism>
<accession>A0A1X2GSC0</accession>
<keyword evidence="3" id="KW-1185">Reference proteome</keyword>
<dbReference type="GO" id="GO:0003676">
    <property type="term" value="F:nucleic acid binding"/>
    <property type="evidence" value="ECO:0007669"/>
    <property type="project" value="InterPro"/>
</dbReference>
<comment type="caution">
    <text evidence="2">The sequence shown here is derived from an EMBL/GenBank/DDBJ whole genome shotgun (WGS) entry which is preliminary data.</text>
</comment>
<dbReference type="OrthoDB" id="10256743at2759"/>
<evidence type="ECO:0008006" key="4">
    <source>
        <dbReference type="Google" id="ProtNLM"/>
    </source>
</evidence>
<proteinExistence type="predicted"/>
<evidence type="ECO:0000313" key="2">
    <source>
        <dbReference type="EMBL" id="ORX60390.1"/>
    </source>
</evidence>
<protein>
    <recommendedName>
        <fullName evidence="4">R3H-associated N-terminal domain-containing protein</fullName>
    </recommendedName>
</protein>
<gene>
    <name evidence="2" type="ORF">DM01DRAFT_1332549</name>
</gene>
<dbReference type="SUPFAM" id="SSF82708">
    <property type="entry name" value="R3H domain"/>
    <property type="match status" value="1"/>
</dbReference>
<dbReference type="InterPro" id="IPR036867">
    <property type="entry name" value="R3H_dom_sf"/>
</dbReference>
<dbReference type="EMBL" id="MCGT01000004">
    <property type="protein sequence ID" value="ORX60390.1"/>
    <property type="molecule type" value="Genomic_DNA"/>
</dbReference>
<feature type="region of interest" description="Disordered" evidence="1">
    <location>
        <begin position="1"/>
        <end position="38"/>
    </location>
</feature>
<dbReference type="AlphaFoldDB" id="A0A1X2GSC0"/>
<reference evidence="2 3" key="1">
    <citation type="submission" date="2016-07" db="EMBL/GenBank/DDBJ databases">
        <title>Pervasive Adenine N6-methylation of Active Genes in Fungi.</title>
        <authorList>
            <consortium name="DOE Joint Genome Institute"/>
            <person name="Mondo S.J."/>
            <person name="Dannebaum R.O."/>
            <person name="Kuo R.C."/>
            <person name="Labutti K."/>
            <person name="Haridas S."/>
            <person name="Kuo A."/>
            <person name="Salamov A."/>
            <person name="Ahrendt S.R."/>
            <person name="Lipzen A."/>
            <person name="Sullivan W."/>
            <person name="Andreopoulos W.B."/>
            <person name="Clum A."/>
            <person name="Lindquist E."/>
            <person name="Daum C."/>
            <person name="Ramamoorthy G.K."/>
            <person name="Gryganskyi A."/>
            <person name="Culley D."/>
            <person name="Magnuson J.K."/>
            <person name="James T.Y."/>
            <person name="O'Malley M.A."/>
            <person name="Stajich J.E."/>
            <person name="Spatafora J.W."/>
            <person name="Visel A."/>
            <person name="Grigoriev I.V."/>
        </authorList>
    </citation>
    <scope>NUCLEOTIDE SEQUENCE [LARGE SCALE GENOMIC DNA]</scope>
    <source>
        <strain evidence="2 3">NRRL 3301</strain>
    </source>
</reference>
<sequence length="262" mass="30396">MEFYLAGESHEQPTEGAESLTPSKPLAKKKKKKPKNWLPRDSLAKRYRLLVGKEGSRRRQRWDNNHLSQHPLAILYKEDLMMPGYVESGPFWSQPEIMALVEDEELFDMAQAFHQQVVQVNSSHLPHSAMRSLRKKHVPQGMIAEYEQELMEFLAPSTSLTEEVSEASLGCVFDPYEGDEELGQEDEDEDLYIDVAPEFLIWQTNNPFVRYVLHVMCHYYCLQSFTNHDEDGSSVVVVHPDHDPELTNDYEQPQMTFFEALF</sequence>
<feature type="compositionally biased region" description="Basic residues" evidence="1">
    <location>
        <begin position="26"/>
        <end position="35"/>
    </location>
</feature>
<evidence type="ECO:0000256" key="1">
    <source>
        <dbReference type="SAM" id="MobiDB-lite"/>
    </source>
</evidence>